<evidence type="ECO:0000259" key="2">
    <source>
        <dbReference type="Pfam" id="PF08484"/>
    </source>
</evidence>
<gene>
    <name evidence="3" type="ORF">RJN63_08490</name>
</gene>
<dbReference type="PANTHER" id="PTHR43861">
    <property type="entry name" value="TRANS-ACONITATE 2-METHYLTRANSFERASE-RELATED"/>
    <property type="match status" value="1"/>
</dbReference>
<name>A0AAE4G9M4_9BURK</name>
<proteinExistence type="predicted"/>
<dbReference type="InterPro" id="IPR038576">
    <property type="entry name" value="Methyltransf_Zn-bd_dom_put_sf"/>
</dbReference>
<dbReference type="EC" id="2.1.1.-" evidence="3"/>
<dbReference type="Pfam" id="PF13489">
    <property type="entry name" value="Methyltransf_23"/>
    <property type="match status" value="1"/>
</dbReference>
<dbReference type="GO" id="GO:0008168">
    <property type="term" value="F:methyltransferase activity"/>
    <property type="evidence" value="ECO:0007669"/>
    <property type="project" value="UniProtKB-KW"/>
</dbReference>
<dbReference type="InterPro" id="IPR013630">
    <property type="entry name" value="Methyltransf_Zn-bd_dom_put"/>
</dbReference>
<evidence type="ECO:0000313" key="3">
    <source>
        <dbReference type="EMBL" id="MDT0336862.1"/>
    </source>
</evidence>
<keyword evidence="3" id="KW-0489">Methyltransferase</keyword>
<dbReference type="Gene3D" id="3.40.50.150">
    <property type="entry name" value="Vaccinia Virus protein VP39"/>
    <property type="match status" value="1"/>
</dbReference>
<dbReference type="Pfam" id="PF08421">
    <property type="entry name" value="Methyltransf_13"/>
    <property type="match status" value="1"/>
</dbReference>
<keyword evidence="3" id="KW-0808">Transferase</keyword>
<dbReference type="Gene3D" id="6.10.250.3100">
    <property type="match status" value="1"/>
</dbReference>
<evidence type="ECO:0000259" key="1">
    <source>
        <dbReference type="Pfam" id="PF08421"/>
    </source>
</evidence>
<dbReference type="AlphaFoldDB" id="A0AAE4G9M4"/>
<comment type="caution">
    <text evidence="3">The sequence shown here is derived from an EMBL/GenBank/DDBJ whole genome shotgun (WGS) entry which is preliminary data.</text>
</comment>
<dbReference type="InterPro" id="IPR029063">
    <property type="entry name" value="SAM-dependent_MTases_sf"/>
</dbReference>
<reference evidence="3" key="1">
    <citation type="submission" date="2023-02" db="EMBL/GenBank/DDBJ databases">
        <title>Description of Herbaspirillum huttiense subsp. nephrolepsisexaltata and Herbaspirillum huttiense subsp. lycopersicon.</title>
        <authorList>
            <person name="Poudel M."/>
            <person name="Sharma A."/>
            <person name="Goss E."/>
            <person name="Tapia J.H."/>
            <person name="Harmon C.M."/>
            <person name="Jones J.B."/>
        </authorList>
    </citation>
    <scope>NUCLEOTIDE SEQUENCE</scope>
    <source>
        <strain evidence="3">NC40101</strain>
    </source>
</reference>
<dbReference type="Gene3D" id="3.40.50.720">
    <property type="entry name" value="NAD(P)-binding Rossmann-like Domain"/>
    <property type="match status" value="1"/>
</dbReference>
<dbReference type="EMBL" id="JAVRAA010000003">
    <property type="protein sequence ID" value="MDT0336862.1"/>
    <property type="molecule type" value="Genomic_DNA"/>
</dbReference>
<feature type="domain" description="C-methyltransferase" evidence="2">
    <location>
        <begin position="252"/>
        <end position="408"/>
    </location>
</feature>
<dbReference type="Gene3D" id="6.20.50.110">
    <property type="entry name" value="Methyltransferase, zinc-binding domain"/>
    <property type="match status" value="1"/>
</dbReference>
<dbReference type="GO" id="GO:0032259">
    <property type="term" value="P:methylation"/>
    <property type="evidence" value="ECO:0007669"/>
    <property type="project" value="UniProtKB-KW"/>
</dbReference>
<organism evidence="3">
    <name type="scientific">Herbaspirillum huttiense subsp. nephrolepidis</name>
    <dbReference type="NCBI Taxonomy" id="3075126"/>
    <lineage>
        <taxon>Bacteria</taxon>
        <taxon>Pseudomonadati</taxon>
        <taxon>Pseudomonadota</taxon>
        <taxon>Betaproteobacteria</taxon>
        <taxon>Burkholderiales</taxon>
        <taxon>Oxalobacteraceae</taxon>
        <taxon>Herbaspirillum</taxon>
    </lineage>
</organism>
<dbReference type="SUPFAM" id="SSF53335">
    <property type="entry name" value="S-adenosyl-L-methionine-dependent methyltransferases"/>
    <property type="match status" value="1"/>
</dbReference>
<sequence length="413" mass="46039">MKQIIHRRTTCRACGSHDLYLVFALKPTPIGDDYVTAERLGEAQPSYPIDLFMCGQCGLAQITDIIDPDVLYGNYIYVTQSSPGLHAHFHAYAENVVQRCQLAPGSRVMDLGSNDGTLLRSFKTLGMDVLGVEFAAHIAEQATASGIPTIGKFFDRGLAKDILAQHGPARVITANNVFANIDDLGSWVDGINTLLADDGVFVFESYYLADLIDNMVFDFIYHEHLSSFSVRPIQALFARVGLELTAIERVATKGGSLRYFVQRPQGPVQPDGSVQQLLEEEDRKGIYRKDTYDAYAARIDALKQQTLDFLRQAKAENKTVAGFGASITCTTLIYHFELGQYLDYLVDDNQAKQGRYSPGWHLPVLPSSAIYERKPDYVLVLAWRFGEPFIQKHQAYLEQGGHFIQPVPGFKIV</sequence>
<protein>
    <submittedName>
        <fullName evidence="3">Class I SAM-dependent methyltransferase</fullName>
        <ecNumber evidence="3">2.1.1.-</ecNumber>
    </submittedName>
</protein>
<dbReference type="RefSeq" id="WP_310836935.1">
    <property type="nucleotide sequence ID" value="NZ_JAVLSM010000004.1"/>
</dbReference>
<dbReference type="Pfam" id="PF08484">
    <property type="entry name" value="Methyltransf_14"/>
    <property type="match status" value="1"/>
</dbReference>
<dbReference type="InterPro" id="IPR013691">
    <property type="entry name" value="MeTrfase_14"/>
</dbReference>
<dbReference type="PANTHER" id="PTHR43861:SF5">
    <property type="entry name" value="BLL5978 PROTEIN"/>
    <property type="match status" value="1"/>
</dbReference>
<accession>A0AAE4G9M4</accession>
<feature type="domain" description="Methyltransferase putative zinc binding" evidence="1">
    <location>
        <begin position="11"/>
        <end position="72"/>
    </location>
</feature>